<keyword evidence="2" id="KW-1185">Reference proteome</keyword>
<gene>
    <name evidence="1" type="ORF">IHE45_04G021700</name>
</gene>
<proteinExistence type="predicted"/>
<accession>A0ACB7WB12</accession>
<keyword evidence="1" id="KW-0808">Transferase</keyword>
<reference evidence="2" key="1">
    <citation type="journal article" date="2022" name="Nat. Commun.">
        <title>Chromosome evolution and the genetic basis of agronomically important traits in greater yam.</title>
        <authorList>
            <person name="Bredeson J.V."/>
            <person name="Lyons J.B."/>
            <person name="Oniyinde I.O."/>
            <person name="Okereke N.R."/>
            <person name="Kolade O."/>
            <person name="Nnabue I."/>
            <person name="Nwadili C.O."/>
            <person name="Hribova E."/>
            <person name="Parker M."/>
            <person name="Nwogha J."/>
            <person name="Shu S."/>
            <person name="Carlson J."/>
            <person name="Kariba R."/>
            <person name="Muthemba S."/>
            <person name="Knop K."/>
            <person name="Barton G.J."/>
            <person name="Sherwood A.V."/>
            <person name="Lopez-Montes A."/>
            <person name="Asiedu R."/>
            <person name="Jamnadass R."/>
            <person name="Muchugi A."/>
            <person name="Goodstein D."/>
            <person name="Egesi C.N."/>
            <person name="Featherston J."/>
            <person name="Asfaw A."/>
            <person name="Simpson G.G."/>
            <person name="Dolezel J."/>
            <person name="Hendre P.S."/>
            <person name="Van Deynze A."/>
            <person name="Kumar P.L."/>
            <person name="Obidiegwu J.E."/>
            <person name="Bhattacharjee R."/>
            <person name="Rokhsar D.S."/>
        </authorList>
    </citation>
    <scope>NUCLEOTIDE SEQUENCE [LARGE SCALE GENOMIC DNA]</scope>
    <source>
        <strain evidence="2">cv. TDa95/00328</strain>
    </source>
</reference>
<dbReference type="EMBL" id="CM037014">
    <property type="protein sequence ID" value="KAH7685157.1"/>
    <property type="molecule type" value="Genomic_DNA"/>
</dbReference>
<name>A0ACB7WB12_DIOAL</name>
<dbReference type="Proteomes" id="UP000827976">
    <property type="component" value="Chromosome 4"/>
</dbReference>
<keyword evidence="1" id="KW-0548">Nucleotidyltransferase</keyword>
<protein>
    <submittedName>
        <fullName evidence="1">Glucose-1-phosphate adenylyltransferase protein</fullName>
        <ecNumber evidence="1">2.7.7.27</ecNumber>
    </submittedName>
</protein>
<evidence type="ECO:0000313" key="1">
    <source>
        <dbReference type="EMBL" id="KAH7685157.1"/>
    </source>
</evidence>
<evidence type="ECO:0000313" key="2">
    <source>
        <dbReference type="Proteomes" id="UP000827976"/>
    </source>
</evidence>
<organism evidence="1 2">
    <name type="scientific">Dioscorea alata</name>
    <name type="common">Purple yam</name>
    <dbReference type="NCBI Taxonomy" id="55571"/>
    <lineage>
        <taxon>Eukaryota</taxon>
        <taxon>Viridiplantae</taxon>
        <taxon>Streptophyta</taxon>
        <taxon>Embryophyta</taxon>
        <taxon>Tracheophyta</taxon>
        <taxon>Spermatophyta</taxon>
        <taxon>Magnoliopsida</taxon>
        <taxon>Liliopsida</taxon>
        <taxon>Dioscoreales</taxon>
        <taxon>Dioscoreaceae</taxon>
        <taxon>Dioscorea</taxon>
    </lineage>
</organism>
<comment type="caution">
    <text evidence="1">The sequence shown here is derived from an EMBL/GenBank/DDBJ whole genome shotgun (WGS) entry which is preliminary data.</text>
</comment>
<sequence length="444" mass="49309">MCVLHSSTLCFHGFSRSFHQLTICNSSNSSHNSTGLIPPLNQSVVALILGDGPESKLYPLTKRRSEAAIPIGARYRLIDIAISNCINSDITKIYTLTQTNSTSLNSHVSRAYSNIGVLGKEGFIDVLAACQSLENHCWFKGNVDMVRKWLWLLEKHPATEFLILPGHHLYFMDYRELIKTHRDSEADITVSVSSTYQINSSSSSYGFLILDNESRVLGFKEESSMDIGGRNMGIYVFKKNAMVKILKEYLPKANDFENEVIKGAISLGMKVQAHMFDGKWEDMNSIESFYHANMEINLIGQDFPIYTMPLCLPPTQISNANISQSMIGDGCIINRCKISNSIIGMRTFIADGAVIEDSFIMGRDFHHTDLKNQKELGSCTPIGIGEQTLIRKAIIDKNACIGKNVQICNSNGVQECEREVEGYIISGGIVTVLKNAVIPDNSII</sequence>
<dbReference type="EC" id="2.7.7.27" evidence="1"/>